<reference evidence="3" key="1">
    <citation type="submission" date="2021-02" db="EMBL/GenBank/DDBJ databases">
        <title>First Annotated Genome of the Yellow-green Alga Tribonema minus.</title>
        <authorList>
            <person name="Mahan K.M."/>
        </authorList>
    </citation>
    <scope>NUCLEOTIDE SEQUENCE</scope>
    <source>
        <strain evidence="3">UTEX B ZZ1240</strain>
    </source>
</reference>
<keyword evidence="1" id="KW-0175">Coiled coil</keyword>
<protein>
    <submittedName>
        <fullName evidence="3">Uncharacterized protein</fullName>
    </submittedName>
</protein>
<evidence type="ECO:0000256" key="1">
    <source>
        <dbReference type="SAM" id="Coils"/>
    </source>
</evidence>
<evidence type="ECO:0000313" key="3">
    <source>
        <dbReference type="EMBL" id="KAG5191137.1"/>
    </source>
</evidence>
<proteinExistence type="predicted"/>
<feature type="region of interest" description="Disordered" evidence="2">
    <location>
        <begin position="266"/>
        <end position="297"/>
    </location>
</feature>
<organism evidence="3 4">
    <name type="scientific">Tribonema minus</name>
    <dbReference type="NCBI Taxonomy" id="303371"/>
    <lineage>
        <taxon>Eukaryota</taxon>
        <taxon>Sar</taxon>
        <taxon>Stramenopiles</taxon>
        <taxon>Ochrophyta</taxon>
        <taxon>PX clade</taxon>
        <taxon>Xanthophyceae</taxon>
        <taxon>Tribonematales</taxon>
        <taxon>Tribonemataceae</taxon>
        <taxon>Tribonema</taxon>
    </lineage>
</organism>
<name>A0A835ZFA6_9STRA</name>
<evidence type="ECO:0000313" key="4">
    <source>
        <dbReference type="Proteomes" id="UP000664859"/>
    </source>
</evidence>
<feature type="compositionally biased region" description="Basic and acidic residues" evidence="2">
    <location>
        <begin position="266"/>
        <end position="275"/>
    </location>
</feature>
<sequence length="441" mass="46682">MEDDDEDFAYPPPPPPPGPPPPRRRRSKSQVDVSMSAHGRGTSVDSLPSSSKLCDADRRQARRARHMNIAVQPARAAAASVVQAAAQEAVAAVTVAAAKARAVEETQMASIRAELQSEAKRLQEERQRLKEEAAQVAGAKEAQRFAHKTSVCNFNLITKRDSTPATLPLQALQTDKDAFEAWAAKERAELQQQRDALQEREVELHRMHTLRMEQMVDMAVRLQVRTEAVRARCHSAWLSNSLAAACGHCALTPSPAGRVYAASAEQRADGSEHAAPRCRRRRCRRGAQRGPAAERAELRRATPALSQHGCAASGPCACGHCRAYGDAAAAAPTAPHMYMDTVDTAAGAPAAGAFHYGAAAFQGCGSGGGGCAISVMRGEPMRRSELGLGVAARRNSLIAANQLAAAASVAAATAAAAKGRQATLAVAAVQRRAWRPCSAST</sequence>
<feature type="compositionally biased region" description="Polar residues" evidence="2">
    <location>
        <begin position="43"/>
        <end position="52"/>
    </location>
</feature>
<dbReference type="AlphaFoldDB" id="A0A835ZFA6"/>
<feature type="compositionally biased region" description="Pro residues" evidence="2">
    <location>
        <begin position="10"/>
        <end position="21"/>
    </location>
</feature>
<dbReference type="EMBL" id="JAFCMP010000023">
    <property type="protein sequence ID" value="KAG5191137.1"/>
    <property type="molecule type" value="Genomic_DNA"/>
</dbReference>
<feature type="region of interest" description="Disordered" evidence="2">
    <location>
        <begin position="1"/>
        <end position="60"/>
    </location>
</feature>
<comment type="caution">
    <text evidence="3">The sequence shown here is derived from an EMBL/GenBank/DDBJ whole genome shotgun (WGS) entry which is preliminary data.</text>
</comment>
<evidence type="ECO:0000256" key="2">
    <source>
        <dbReference type="SAM" id="MobiDB-lite"/>
    </source>
</evidence>
<accession>A0A835ZFA6</accession>
<keyword evidence="4" id="KW-1185">Reference proteome</keyword>
<feature type="compositionally biased region" description="Basic residues" evidence="2">
    <location>
        <begin position="276"/>
        <end position="287"/>
    </location>
</feature>
<gene>
    <name evidence="3" type="ORF">JKP88DRAFT_251795</name>
</gene>
<feature type="coiled-coil region" evidence="1">
    <location>
        <begin position="180"/>
        <end position="207"/>
    </location>
</feature>
<feature type="coiled-coil region" evidence="1">
    <location>
        <begin position="105"/>
        <end position="142"/>
    </location>
</feature>
<dbReference type="Proteomes" id="UP000664859">
    <property type="component" value="Unassembled WGS sequence"/>
</dbReference>